<organism evidence="10 11">
    <name type="scientific">Georgenia faecalis</name>
    <dbReference type="NCBI Taxonomy" id="2483799"/>
    <lineage>
        <taxon>Bacteria</taxon>
        <taxon>Bacillati</taxon>
        <taxon>Actinomycetota</taxon>
        <taxon>Actinomycetes</taxon>
        <taxon>Micrococcales</taxon>
        <taxon>Bogoriellaceae</taxon>
        <taxon>Georgenia</taxon>
    </lineage>
</organism>
<keyword evidence="2" id="KW-0813">Transport</keyword>
<evidence type="ECO:0000256" key="9">
    <source>
        <dbReference type="SAM" id="Phobius"/>
    </source>
</evidence>
<evidence type="ECO:0000256" key="2">
    <source>
        <dbReference type="ARBA" id="ARBA00022448"/>
    </source>
</evidence>
<comment type="subcellular location">
    <subcellularLocation>
        <location evidence="1">Cell inner membrane</location>
        <topology evidence="1">Multi-pass membrane protein</topology>
    </subcellularLocation>
</comment>
<evidence type="ECO:0000256" key="1">
    <source>
        <dbReference type="ARBA" id="ARBA00004429"/>
    </source>
</evidence>
<dbReference type="PANTHER" id="PTHR30574">
    <property type="entry name" value="INNER MEMBRANE PROTEIN YEDE"/>
    <property type="match status" value="1"/>
</dbReference>
<dbReference type="PANTHER" id="PTHR30574:SF1">
    <property type="entry name" value="SULPHUR TRANSPORT DOMAIN-CONTAINING PROTEIN"/>
    <property type="match status" value="1"/>
</dbReference>
<accession>A0ABV9DCM9</accession>
<feature type="transmembrane region" description="Helical" evidence="9">
    <location>
        <begin position="196"/>
        <end position="215"/>
    </location>
</feature>
<evidence type="ECO:0000256" key="4">
    <source>
        <dbReference type="ARBA" id="ARBA00022519"/>
    </source>
</evidence>
<evidence type="ECO:0000256" key="3">
    <source>
        <dbReference type="ARBA" id="ARBA00022475"/>
    </source>
</evidence>
<feature type="transmembrane region" description="Helical" evidence="9">
    <location>
        <begin position="103"/>
        <end position="125"/>
    </location>
</feature>
<evidence type="ECO:0000256" key="7">
    <source>
        <dbReference type="ARBA" id="ARBA00023136"/>
    </source>
</evidence>
<feature type="transmembrane region" description="Helical" evidence="9">
    <location>
        <begin position="38"/>
        <end position="62"/>
    </location>
</feature>
<name>A0ABV9DCM9_9MICO</name>
<feature type="transmembrane region" description="Helical" evidence="9">
    <location>
        <begin position="245"/>
        <end position="264"/>
    </location>
</feature>
<dbReference type="Proteomes" id="UP001595955">
    <property type="component" value="Unassembled WGS sequence"/>
</dbReference>
<feature type="transmembrane region" description="Helical" evidence="9">
    <location>
        <begin position="284"/>
        <end position="305"/>
    </location>
</feature>
<feature type="transmembrane region" description="Helical" evidence="9">
    <location>
        <begin position="146"/>
        <end position="166"/>
    </location>
</feature>
<dbReference type="RefSeq" id="WP_122824659.1">
    <property type="nucleotide sequence ID" value="NZ_CP033325.1"/>
</dbReference>
<keyword evidence="7 9" id="KW-0472">Membrane</keyword>
<evidence type="ECO:0000256" key="6">
    <source>
        <dbReference type="ARBA" id="ARBA00022989"/>
    </source>
</evidence>
<keyword evidence="3" id="KW-1003">Cell membrane</keyword>
<gene>
    <name evidence="10" type="ORF">ACFO3F_14965</name>
</gene>
<dbReference type="Pfam" id="PF04143">
    <property type="entry name" value="Sulf_transp"/>
    <property type="match status" value="1"/>
</dbReference>
<keyword evidence="4" id="KW-0997">Cell inner membrane</keyword>
<reference evidence="11" key="1">
    <citation type="journal article" date="2019" name="Int. J. Syst. Evol. Microbiol.">
        <title>The Global Catalogue of Microorganisms (GCM) 10K type strain sequencing project: providing services to taxonomists for standard genome sequencing and annotation.</title>
        <authorList>
            <consortium name="The Broad Institute Genomics Platform"/>
            <consortium name="The Broad Institute Genome Sequencing Center for Infectious Disease"/>
            <person name="Wu L."/>
            <person name="Ma J."/>
        </authorList>
    </citation>
    <scope>NUCLEOTIDE SEQUENCE [LARGE SCALE GENOMIC DNA]</scope>
    <source>
        <strain evidence="11">JCM 3369</strain>
    </source>
</reference>
<protein>
    <submittedName>
        <fullName evidence="10">YeeE/YedE family protein</fullName>
    </submittedName>
</protein>
<keyword evidence="5 9" id="KW-0812">Transmembrane</keyword>
<feature type="transmembrane region" description="Helical" evidence="9">
    <location>
        <begin position="317"/>
        <end position="336"/>
    </location>
</feature>
<evidence type="ECO:0000313" key="10">
    <source>
        <dbReference type="EMBL" id="MFC4556547.1"/>
    </source>
</evidence>
<keyword evidence="6 9" id="KW-1133">Transmembrane helix</keyword>
<keyword evidence="11" id="KW-1185">Reference proteome</keyword>
<sequence length="355" mass="36559">MVLTGLVVGAALGFALQRGRFCVTGAFRDVWIGRQTRWMTAFLIVIAVQSVGLFALQSLGVIELATGELALAATVVGGFIFGFAIVLAGGCATGTFYRSGEGLIGSWFALLFYAGFSAMMKYGVFAELTAAARAQTVPVTTIHDSLGISPWWLVGALVVGVGALAARHLAAEPRLRIATLPPRRTGLAHLLLEKPWHAFATAVLIGLIAIVAWPLSAASGRNAGLGVTTPSANLVSFLVTGDVALVDWGVFLVLGILVGAFIAAKASGEFRLRVPDATTVVRSVSGGALMGVGASLAGGCTIGNAMVNTAQFSYQGWLSFAFMVLGTGVATHLFILRHRSSAAAGSTPAPVLAGV</sequence>
<dbReference type="EMBL" id="JBHSGF010000014">
    <property type="protein sequence ID" value="MFC4556547.1"/>
    <property type="molecule type" value="Genomic_DNA"/>
</dbReference>
<dbReference type="InterPro" id="IPR007272">
    <property type="entry name" value="Sulf_transp_TsuA/YedE"/>
</dbReference>
<evidence type="ECO:0000256" key="5">
    <source>
        <dbReference type="ARBA" id="ARBA00022692"/>
    </source>
</evidence>
<evidence type="ECO:0000313" key="11">
    <source>
        <dbReference type="Proteomes" id="UP001595955"/>
    </source>
</evidence>
<comment type="caution">
    <text evidence="10">The sequence shown here is derived from an EMBL/GenBank/DDBJ whole genome shotgun (WGS) entry which is preliminary data.</text>
</comment>
<proteinExistence type="inferred from homology"/>
<evidence type="ECO:0000256" key="8">
    <source>
        <dbReference type="ARBA" id="ARBA00035655"/>
    </source>
</evidence>
<feature type="transmembrane region" description="Helical" evidence="9">
    <location>
        <begin position="69"/>
        <end position="97"/>
    </location>
</feature>
<comment type="similarity">
    <text evidence="8">Belongs to the TsuA/YedE (TC 9.B.102) family.</text>
</comment>